<evidence type="ECO:0000256" key="4">
    <source>
        <dbReference type="ARBA" id="ARBA00023143"/>
    </source>
</evidence>
<accession>A0A5R9GTP2</accession>
<dbReference type="OrthoDB" id="5293822at2"/>
<feature type="region of interest" description="Disordered" evidence="7">
    <location>
        <begin position="52"/>
        <end position="90"/>
    </location>
</feature>
<comment type="subcellular location">
    <subcellularLocation>
        <location evidence="1 6">Bacterial flagellum basal body</location>
    </subcellularLocation>
</comment>
<dbReference type="AlphaFoldDB" id="A0A5R9GTP2"/>
<evidence type="ECO:0000313" key="10">
    <source>
        <dbReference type="Proteomes" id="UP000306585"/>
    </source>
</evidence>
<evidence type="ECO:0000256" key="1">
    <source>
        <dbReference type="ARBA" id="ARBA00004117"/>
    </source>
</evidence>
<keyword evidence="9" id="KW-0969">Cilium</keyword>
<dbReference type="InterPro" id="IPR019776">
    <property type="entry name" value="Flagellar_basal_body_rod_CS"/>
</dbReference>
<keyword evidence="4 6" id="KW-0975">Bacterial flagellum</keyword>
<dbReference type="GO" id="GO:0030694">
    <property type="term" value="C:bacterial-type flagellum basal body, rod"/>
    <property type="evidence" value="ECO:0007669"/>
    <property type="project" value="InterPro"/>
</dbReference>
<protein>
    <recommendedName>
        <fullName evidence="3 6">Flagellar basal body rod protein FlgB</fullName>
    </recommendedName>
</protein>
<name>A0A5R9GTP2_9PROT</name>
<keyword evidence="10" id="KW-1185">Reference proteome</keyword>
<feature type="domain" description="Flagellar basal body rod protein N-terminal" evidence="8">
    <location>
        <begin position="12"/>
        <end position="37"/>
    </location>
</feature>
<keyword evidence="9" id="KW-0966">Cell projection</keyword>
<evidence type="ECO:0000259" key="8">
    <source>
        <dbReference type="Pfam" id="PF00460"/>
    </source>
</evidence>
<evidence type="ECO:0000256" key="3">
    <source>
        <dbReference type="ARBA" id="ARBA00014376"/>
    </source>
</evidence>
<evidence type="ECO:0000256" key="2">
    <source>
        <dbReference type="ARBA" id="ARBA00009677"/>
    </source>
</evidence>
<dbReference type="PROSITE" id="PS00588">
    <property type="entry name" value="FLAGELLA_BB_ROD"/>
    <property type="match status" value="1"/>
</dbReference>
<proteinExistence type="inferred from homology"/>
<dbReference type="PANTHER" id="PTHR30435">
    <property type="entry name" value="FLAGELLAR PROTEIN"/>
    <property type="match status" value="1"/>
</dbReference>
<comment type="function">
    <text evidence="5 6">Structural component of flagellum, the bacterial motility apparatus. Part of the rod structure of flagellar basal body.</text>
</comment>
<dbReference type="InterPro" id="IPR001444">
    <property type="entry name" value="Flag_bb_rod_N"/>
</dbReference>
<gene>
    <name evidence="9" type="primary">flgB</name>
    <name evidence="9" type="ORF">FEF65_00180</name>
</gene>
<comment type="caution">
    <text evidence="9">The sequence shown here is derived from an EMBL/GenBank/DDBJ whole genome shotgun (WGS) entry which is preliminary data.</text>
</comment>
<dbReference type="RefSeq" id="WP_138237774.1">
    <property type="nucleotide sequence ID" value="NZ_VBRY01000001.1"/>
</dbReference>
<reference evidence="9 10" key="1">
    <citation type="journal article" date="2019" name="Appl. Environ. Microbiol.">
        <title>Environmental Evidence and Genomic Insight of Iron-oxidizing Bacteria Preference Towards More Corrosion Resistant Stainless Steel at Higher Salinities.</title>
        <authorList>
            <person name="Garrison C.E."/>
            <person name="Price K.A."/>
            <person name="Field E.K."/>
        </authorList>
    </citation>
    <scope>NUCLEOTIDE SEQUENCE [LARGE SCALE GENOMIC DNA]</scope>
    <source>
        <strain evidence="9 10">P3</strain>
    </source>
</reference>
<keyword evidence="9" id="KW-0282">Flagellum</keyword>
<dbReference type="InterPro" id="IPR006300">
    <property type="entry name" value="FlgB"/>
</dbReference>
<comment type="subunit">
    <text evidence="6">The basal body constitutes a major portion of the flagellar organelle and consists of a number of rings mounted on a central rod.</text>
</comment>
<evidence type="ECO:0000256" key="6">
    <source>
        <dbReference type="PIRNR" id="PIRNR002889"/>
    </source>
</evidence>
<evidence type="ECO:0000313" key="9">
    <source>
        <dbReference type="EMBL" id="TLS68958.1"/>
    </source>
</evidence>
<dbReference type="NCBIfam" id="TIGR01396">
    <property type="entry name" value="FlgB"/>
    <property type="match status" value="1"/>
</dbReference>
<dbReference type="EMBL" id="VBRY01000001">
    <property type="protein sequence ID" value="TLS68958.1"/>
    <property type="molecule type" value="Genomic_DNA"/>
</dbReference>
<organism evidence="9 10">
    <name type="scientific">Mariprofundus erugo</name>
    <dbReference type="NCBI Taxonomy" id="2528639"/>
    <lineage>
        <taxon>Bacteria</taxon>
        <taxon>Pseudomonadati</taxon>
        <taxon>Pseudomonadota</taxon>
        <taxon>Candidatius Mariprofundia</taxon>
        <taxon>Mariprofundales</taxon>
        <taxon>Mariprofundaceae</taxon>
        <taxon>Mariprofundus</taxon>
    </lineage>
</organism>
<feature type="compositionally biased region" description="Polar residues" evidence="7">
    <location>
        <begin position="52"/>
        <end position="79"/>
    </location>
</feature>
<dbReference type="PANTHER" id="PTHR30435:SF12">
    <property type="entry name" value="FLAGELLAR BASAL BODY ROD PROTEIN FLGB"/>
    <property type="match status" value="1"/>
</dbReference>
<evidence type="ECO:0000256" key="5">
    <source>
        <dbReference type="ARBA" id="ARBA00024934"/>
    </source>
</evidence>
<dbReference type="GO" id="GO:0071978">
    <property type="term" value="P:bacterial-type flagellum-dependent swarming motility"/>
    <property type="evidence" value="ECO:0007669"/>
    <property type="project" value="TreeGrafter"/>
</dbReference>
<dbReference type="PIRSF" id="PIRSF002889">
    <property type="entry name" value="Rod_FlgB"/>
    <property type="match status" value="1"/>
</dbReference>
<evidence type="ECO:0000256" key="7">
    <source>
        <dbReference type="SAM" id="MobiDB-lite"/>
    </source>
</evidence>
<comment type="similarity">
    <text evidence="2 6">Belongs to the flagella basal body rod proteins family.</text>
</comment>
<dbReference type="Pfam" id="PF00460">
    <property type="entry name" value="Flg_bb_rod"/>
    <property type="match status" value="1"/>
</dbReference>
<sequence>MDMFGADFHRLESALIAREKTQGVLASNIANADTPNYHADRRSFSDFLAAQEQGQSVGKPATTNPMHIADTSPSGMSESLSDRHVSRSMDGNNVDAQKEMARMSENQLMHELTIRLLKGKLTGLANTIKEGSR</sequence>
<dbReference type="Proteomes" id="UP000306585">
    <property type="component" value="Unassembled WGS sequence"/>
</dbReference>